<keyword evidence="3" id="KW-0238">DNA-binding</keyword>
<sequence length="90" mass="10413">MAIETDDRGRVYLPKKLRKRHGERFRVVNLPTRIMLVPVDEDPLEAIQEEAGDVLGDTSIEDLKQEAREAVRADVDDEVRDREARQRGEE</sequence>
<evidence type="ECO:0000259" key="2">
    <source>
        <dbReference type="PROSITE" id="PS50887"/>
    </source>
</evidence>
<dbReference type="RefSeq" id="WP_124197721.1">
    <property type="nucleotide sequence ID" value="NZ_REGA01000048.1"/>
</dbReference>
<feature type="domain" description="GGDEF" evidence="2">
    <location>
        <begin position="32"/>
        <end position="90"/>
    </location>
</feature>
<evidence type="ECO:0000256" key="1">
    <source>
        <dbReference type="SAM" id="MobiDB-lite"/>
    </source>
</evidence>
<reference evidence="3 4" key="1">
    <citation type="submission" date="2018-10" db="EMBL/GenBank/DDBJ databases">
        <title>Natrarchaeobius chitinivorans gen. nov., sp. nov., and Natrarchaeobius haloalkaliphilus sp. nov., alkaliphilic, chitin-utilizing haloarchaea from hypersaline alkaline lakes.</title>
        <authorList>
            <person name="Sorokin D.Y."/>
            <person name="Elcheninov A.G."/>
            <person name="Kostrikina N.A."/>
            <person name="Bale N.J."/>
            <person name="Sinninghe Damste J.S."/>
            <person name="Khijniak T.V."/>
            <person name="Kublanov I.V."/>
            <person name="Toshchakov S.V."/>
        </authorList>
    </citation>
    <scope>NUCLEOTIDE SEQUENCE [LARGE SCALE GENOMIC DNA]</scope>
    <source>
        <strain evidence="3 4">AArcht4T</strain>
    </source>
</reference>
<dbReference type="EMBL" id="REGA01000048">
    <property type="protein sequence ID" value="RQG89341.1"/>
    <property type="molecule type" value="Genomic_DNA"/>
</dbReference>
<name>A0A3N6M2H9_NATCH</name>
<protein>
    <submittedName>
        <fullName evidence="3">AbrB/MazE/SpoVT family DNA-binding domain-containing protein</fullName>
    </submittedName>
</protein>
<comment type="caution">
    <text evidence="3">The sequence shown here is derived from an EMBL/GenBank/DDBJ whole genome shotgun (WGS) entry which is preliminary data.</text>
</comment>
<evidence type="ECO:0000313" key="3">
    <source>
        <dbReference type="EMBL" id="RQG89341.1"/>
    </source>
</evidence>
<dbReference type="InterPro" id="IPR000160">
    <property type="entry name" value="GGDEF_dom"/>
</dbReference>
<keyword evidence="4" id="KW-1185">Reference proteome</keyword>
<proteinExistence type="predicted"/>
<gene>
    <name evidence="3" type="ORF">EA473_22305</name>
</gene>
<evidence type="ECO:0000313" key="4">
    <source>
        <dbReference type="Proteomes" id="UP000282323"/>
    </source>
</evidence>
<dbReference type="PROSITE" id="PS50887">
    <property type="entry name" value="GGDEF"/>
    <property type="match status" value="1"/>
</dbReference>
<dbReference type="Proteomes" id="UP000282323">
    <property type="component" value="Unassembled WGS sequence"/>
</dbReference>
<dbReference type="AlphaFoldDB" id="A0A3N6M2H9"/>
<feature type="region of interest" description="Disordered" evidence="1">
    <location>
        <begin position="69"/>
        <end position="90"/>
    </location>
</feature>
<accession>A0A3N6M2H9</accession>
<dbReference type="GO" id="GO:0003677">
    <property type="term" value="F:DNA binding"/>
    <property type="evidence" value="ECO:0007669"/>
    <property type="project" value="UniProtKB-KW"/>
</dbReference>
<organism evidence="3 4">
    <name type="scientific">Natrarchaeobius chitinivorans</name>
    <dbReference type="NCBI Taxonomy" id="1679083"/>
    <lineage>
        <taxon>Archaea</taxon>
        <taxon>Methanobacteriati</taxon>
        <taxon>Methanobacteriota</taxon>
        <taxon>Stenosarchaea group</taxon>
        <taxon>Halobacteria</taxon>
        <taxon>Halobacteriales</taxon>
        <taxon>Natrialbaceae</taxon>
        <taxon>Natrarchaeobius</taxon>
    </lineage>
</organism>
<dbReference type="OrthoDB" id="28233at2157"/>